<organism evidence="1 2">
    <name type="scientific">Corallococcus llansteffanensis</name>
    <dbReference type="NCBI Taxonomy" id="2316731"/>
    <lineage>
        <taxon>Bacteria</taxon>
        <taxon>Pseudomonadati</taxon>
        <taxon>Myxococcota</taxon>
        <taxon>Myxococcia</taxon>
        <taxon>Myxococcales</taxon>
        <taxon>Cystobacterineae</taxon>
        <taxon>Myxococcaceae</taxon>
        <taxon>Corallococcus</taxon>
    </lineage>
</organism>
<evidence type="ECO:0000313" key="2">
    <source>
        <dbReference type="Proteomes" id="UP000272888"/>
    </source>
</evidence>
<dbReference type="PROSITE" id="PS51257">
    <property type="entry name" value="PROKAR_LIPOPROTEIN"/>
    <property type="match status" value="1"/>
</dbReference>
<reference evidence="2" key="1">
    <citation type="submission" date="2018-09" db="EMBL/GenBank/DDBJ databases">
        <authorList>
            <person name="Livingstone P.G."/>
            <person name="Whitworth D.E."/>
        </authorList>
    </citation>
    <scope>NUCLEOTIDE SEQUENCE [LARGE SCALE GENOMIC DNA]</scope>
    <source>
        <strain evidence="2">CA051B</strain>
    </source>
</reference>
<proteinExistence type="predicted"/>
<dbReference type="EMBL" id="RAWB01000015">
    <property type="protein sequence ID" value="RKH67595.1"/>
    <property type="molecule type" value="Genomic_DNA"/>
</dbReference>
<sequence>MNKFARSVCLGSALVVSACGGSEQVEGEELAQQSARLLTASSQGCDYSVASVQTTPSPPQYNIVVTRTGGVSCPYPTGVSQVVGTAVLNAPGSLGMVGGSLGLAVGYVKKNGFSGSSANIYSLVHVDTATLAVMRNADILCDYRTGNIITGSLSISADGTGVSVFGTKDGKINGQSGTYYSASFVNFFTSTTPPTYFVF</sequence>
<name>A0A3A8QML3_9BACT</name>
<gene>
    <name evidence="1" type="ORF">D7V93_02670</name>
</gene>
<dbReference type="AlphaFoldDB" id="A0A3A8QML3"/>
<evidence type="ECO:0000313" key="1">
    <source>
        <dbReference type="EMBL" id="RKH67595.1"/>
    </source>
</evidence>
<dbReference type="RefSeq" id="WP_120641845.1">
    <property type="nucleotide sequence ID" value="NZ_RAWB01000015.1"/>
</dbReference>
<dbReference type="Proteomes" id="UP000272888">
    <property type="component" value="Unassembled WGS sequence"/>
</dbReference>
<evidence type="ECO:0008006" key="3">
    <source>
        <dbReference type="Google" id="ProtNLM"/>
    </source>
</evidence>
<keyword evidence="2" id="KW-1185">Reference proteome</keyword>
<comment type="caution">
    <text evidence="1">The sequence shown here is derived from an EMBL/GenBank/DDBJ whole genome shotgun (WGS) entry which is preliminary data.</text>
</comment>
<accession>A0A3A8QML3</accession>
<protein>
    <recommendedName>
        <fullName evidence="3">Lipoprotein</fullName>
    </recommendedName>
</protein>